<reference evidence="2" key="1">
    <citation type="journal article" date="2019" name="Int. J. Syst. Evol. Microbiol.">
        <title>The Global Catalogue of Microorganisms (GCM) 10K type strain sequencing project: providing services to taxonomists for standard genome sequencing and annotation.</title>
        <authorList>
            <consortium name="The Broad Institute Genomics Platform"/>
            <consortium name="The Broad Institute Genome Sequencing Center for Infectious Disease"/>
            <person name="Wu L."/>
            <person name="Ma J."/>
        </authorList>
    </citation>
    <scope>NUCLEOTIDE SEQUENCE [LARGE SCALE GENOMIC DNA]</scope>
    <source>
        <strain evidence="2">CGMCC 1.3240</strain>
    </source>
</reference>
<evidence type="ECO:0000313" key="1">
    <source>
        <dbReference type="EMBL" id="MFC5651259.1"/>
    </source>
</evidence>
<protein>
    <submittedName>
        <fullName evidence="1">Uncharacterized protein</fullName>
    </submittedName>
</protein>
<name>A0ABW0W2U5_9BACL</name>
<dbReference type="Proteomes" id="UP001596047">
    <property type="component" value="Unassembled WGS sequence"/>
</dbReference>
<dbReference type="EMBL" id="JBHSOW010000070">
    <property type="protein sequence ID" value="MFC5651259.1"/>
    <property type="molecule type" value="Genomic_DNA"/>
</dbReference>
<accession>A0ABW0W2U5</accession>
<comment type="caution">
    <text evidence="1">The sequence shown here is derived from an EMBL/GenBank/DDBJ whole genome shotgun (WGS) entry which is preliminary data.</text>
</comment>
<proteinExistence type="predicted"/>
<evidence type="ECO:0000313" key="2">
    <source>
        <dbReference type="Proteomes" id="UP001596047"/>
    </source>
</evidence>
<keyword evidence="2" id="KW-1185">Reference proteome</keyword>
<sequence>MTRKEVWQMSVEERLSRLLKRIPDTVWMNDEVVESTGQVPIQYKSEFSNDVKRLLQRLENHHHWWSKILSETEKQPKLSVIKTGKRKIEEN</sequence>
<dbReference type="RefSeq" id="WP_379189867.1">
    <property type="nucleotide sequence ID" value="NZ_JBHSOW010000070.1"/>
</dbReference>
<gene>
    <name evidence="1" type="ORF">ACFPYJ_19535</name>
</gene>
<organism evidence="1 2">
    <name type="scientific">Paenibacillus solisilvae</name>
    <dbReference type="NCBI Taxonomy" id="2486751"/>
    <lineage>
        <taxon>Bacteria</taxon>
        <taxon>Bacillati</taxon>
        <taxon>Bacillota</taxon>
        <taxon>Bacilli</taxon>
        <taxon>Bacillales</taxon>
        <taxon>Paenibacillaceae</taxon>
        <taxon>Paenibacillus</taxon>
    </lineage>
</organism>